<dbReference type="InterPro" id="IPR029044">
    <property type="entry name" value="Nucleotide-diphossugar_trans"/>
</dbReference>
<name>A0ABU8HJI3_9BACI</name>
<dbReference type="EMBL" id="JBBAXC010000022">
    <property type="protein sequence ID" value="MEI5909253.1"/>
    <property type="molecule type" value="Genomic_DNA"/>
</dbReference>
<dbReference type="PANTHER" id="PTHR43777:SF1">
    <property type="entry name" value="MOLYBDENUM COFACTOR CYTIDYLYLTRANSFERASE"/>
    <property type="match status" value="1"/>
</dbReference>
<proteinExistence type="predicted"/>
<evidence type="ECO:0000313" key="3">
    <source>
        <dbReference type="Proteomes" id="UP001312865"/>
    </source>
</evidence>
<organism evidence="2 3">
    <name type="scientific">Bacillus spongiae</name>
    <dbReference type="NCBI Taxonomy" id="2683610"/>
    <lineage>
        <taxon>Bacteria</taxon>
        <taxon>Bacillati</taxon>
        <taxon>Bacillota</taxon>
        <taxon>Bacilli</taxon>
        <taxon>Bacillales</taxon>
        <taxon>Bacillaceae</taxon>
        <taxon>Bacillus</taxon>
    </lineage>
</organism>
<feature type="domain" description="MobA-like NTP transferase" evidence="1">
    <location>
        <begin position="5"/>
        <end position="166"/>
    </location>
</feature>
<protein>
    <submittedName>
        <fullName evidence="2">Nucleotidyltransferase family protein</fullName>
    </submittedName>
</protein>
<evidence type="ECO:0000313" key="2">
    <source>
        <dbReference type="EMBL" id="MEI5909253.1"/>
    </source>
</evidence>
<dbReference type="PANTHER" id="PTHR43777">
    <property type="entry name" value="MOLYBDENUM COFACTOR CYTIDYLYLTRANSFERASE"/>
    <property type="match status" value="1"/>
</dbReference>
<gene>
    <name evidence="2" type="ORF">WAK64_19565</name>
</gene>
<dbReference type="CDD" id="cd04182">
    <property type="entry name" value="GT_2_like_f"/>
    <property type="match status" value="1"/>
</dbReference>
<dbReference type="Proteomes" id="UP001312865">
    <property type="component" value="Unassembled WGS sequence"/>
</dbReference>
<evidence type="ECO:0000259" key="1">
    <source>
        <dbReference type="Pfam" id="PF12804"/>
    </source>
</evidence>
<dbReference type="Pfam" id="PF12804">
    <property type="entry name" value="NTP_transf_3"/>
    <property type="match status" value="1"/>
</dbReference>
<reference evidence="2 3" key="1">
    <citation type="journal article" date="2018" name="J. Microbiol.">
        <title>Bacillus spongiae sp. nov., isolated from sponge of Jeju Island.</title>
        <authorList>
            <person name="Lee G.E."/>
            <person name="Im W.T."/>
            <person name="Park J.S."/>
        </authorList>
    </citation>
    <scope>NUCLEOTIDE SEQUENCE [LARGE SCALE GENOMIC DNA]</scope>
    <source>
        <strain evidence="2 3">135PIL107-10</strain>
    </source>
</reference>
<dbReference type="SUPFAM" id="SSF53448">
    <property type="entry name" value="Nucleotide-diphospho-sugar transferases"/>
    <property type="match status" value="1"/>
</dbReference>
<keyword evidence="3" id="KW-1185">Reference proteome</keyword>
<comment type="caution">
    <text evidence="2">The sequence shown here is derived from an EMBL/GenBank/DDBJ whole genome shotgun (WGS) entry which is preliminary data.</text>
</comment>
<dbReference type="RefSeq" id="WP_336588693.1">
    <property type="nucleotide sequence ID" value="NZ_JBBAXC010000022.1"/>
</dbReference>
<dbReference type="Gene3D" id="3.90.550.10">
    <property type="entry name" value="Spore Coat Polysaccharide Biosynthesis Protein SpsA, Chain A"/>
    <property type="match status" value="1"/>
</dbReference>
<accession>A0ABU8HJI3</accession>
<dbReference type="InterPro" id="IPR025877">
    <property type="entry name" value="MobA-like_NTP_Trfase"/>
</dbReference>
<sequence length="196" mass="22128">MKIIGVYLAAGNSKRTGPGIHKLYFPIQQIPLGNLGLRSALASNLHDVIVVTNDVHWILPSLREDRIIIHSCEQSTYGPAHSLHSGILEAERLEADGVLVMLADQPFITSELLNQIMEQFQLDKSVDFVATSFKGIPQPPVLFSNRLFSKLKCLSGNRGAHSILKDPQYKRKILSYDQPELLRDIDTWEDYLFFNK</sequence>